<sequence>MKKVSALFLALMVSAGVHADGLGEAVNAVSKALDKNVSVNAGVGVVNDNAKIDAEANAQDGGLANAGGVVASQKVGQGFVAVNAGVGVFNGGTVKAKANSTGKGSVANAGGVVASQH</sequence>
<name>G4CSY1_9NEIS</name>
<keyword evidence="3" id="KW-1185">Reference proteome</keyword>
<dbReference type="Proteomes" id="UP000005336">
    <property type="component" value="Unassembled WGS sequence"/>
</dbReference>
<dbReference type="RefSeq" id="WP_009117331.1">
    <property type="nucleotide sequence ID" value="NZ_JH165159.1"/>
</dbReference>
<evidence type="ECO:0000256" key="1">
    <source>
        <dbReference type="SAM" id="SignalP"/>
    </source>
</evidence>
<dbReference type="OrthoDB" id="9968938at2"/>
<dbReference type="HOGENOM" id="CLU_2082292_0_0_4"/>
<comment type="caution">
    <text evidence="2">The sequence shown here is derived from an EMBL/GenBank/DDBJ whole genome shotgun (WGS) entry which is preliminary data.</text>
</comment>
<dbReference type="EMBL" id="AGAZ01000073">
    <property type="protein sequence ID" value="EGZ44478.1"/>
    <property type="molecule type" value="Genomic_DNA"/>
</dbReference>
<organism evidence="2 3">
    <name type="scientific">Neisseria wadsworthii 9715</name>
    <dbReference type="NCBI Taxonomy" id="1030841"/>
    <lineage>
        <taxon>Bacteria</taxon>
        <taxon>Pseudomonadati</taxon>
        <taxon>Pseudomonadota</taxon>
        <taxon>Betaproteobacteria</taxon>
        <taxon>Neisseriales</taxon>
        <taxon>Neisseriaceae</taxon>
        <taxon>Neisseria</taxon>
    </lineage>
</organism>
<gene>
    <name evidence="2" type="ORF">HMPREF9370_2191</name>
</gene>
<evidence type="ECO:0000313" key="3">
    <source>
        <dbReference type="Proteomes" id="UP000005336"/>
    </source>
</evidence>
<keyword evidence="1" id="KW-0732">Signal</keyword>
<evidence type="ECO:0000313" key="2">
    <source>
        <dbReference type="EMBL" id="EGZ44478.1"/>
    </source>
</evidence>
<proteinExistence type="predicted"/>
<accession>G4CSY1</accession>
<feature type="chain" id="PRO_5003462160" evidence="1">
    <location>
        <begin position="20"/>
        <end position="117"/>
    </location>
</feature>
<dbReference type="AlphaFoldDB" id="G4CSY1"/>
<protein>
    <submittedName>
        <fullName evidence="2">Uncharacterized protein</fullName>
    </submittedName>
</protein>
<dbReference type="PATRIC" id="fig|1030841.3.peg.2177"/>
<feature type="signal peptide" evidence="1">
    <location>
        <begin position="1"/>
        <end position="19"/>
    </location>
</feature>
<reference evidence="2 3" key="1">
    <citation type="submission" date="2011-06" db="EMBL/GenBank/DDBJ databases">
        <authorList>
            <person name="Muzny D."/>
            <person name="Qin X."/>
            <person name="Deng J."/>
            <person name="Jiang H."/>
            <person name="Liu Y."/>
            <person name="Qu J."/>
            <person name="Song X.-Z."/>
            <person name="Zhang L."/>
            <person name="Thornton R."/>
            <person name="Coyle M."/>
            <person name="Francisco L."/>
            <person name="Jackson L."/>
            <person name="Javaid M."/>
            <person name="Korchina V."/>
            <person name="Kovar C."/>
            <person name="Mata R."/>
            <person name="Mathew T."/>
            <person name="Ngo R."/>
            <person name="Nguyen L."/>
            <person name="Nguyen N."/>
            <person name="Okwuonu G."/>
            <person name="Ongeri F."/>
            <person name="Pham C."/>
            <person name="Simmons D."/>
            <person name="Wilczek-Boney K."/>
            <person name="Hale W."/>
            <person name="Jakkamsetti A."/>
            <person name="Pham P."/>
            <person name="Ruth R."/>
            <person name="San Lucas F."/>
            <person name="Warren J."/>
            <person name="Zhang J."/>
            <person name="Zhao Z."/>
            <person name="Zhou C."/>
            <person name="Zhu D."/>
            <person name="Lee S."/>
            <person name="Bess C."/>
            <person name="Blankenburg K."/>
            <person name="Forbes L."/>
            <person name="Fu Q."/>
            <person name="Gubbala S."/>
            <person name="Hirani K."/>
            <person name="Jayaseelan J.C."/>
            <person name="Lara F."/>
            <person name="Munidasa M."/>
            <person name="Palculict T."/>
            <person name="Patil S."/>
            <person name="Pu L.-L."/>
            <person name="Saada N."/>
            <person name="Tang L."/>
            <person name="Weissenberger G."/>
            <person name="Zhu Y."/>
            <person name="Hemphill L."/>
            <person name="Shang Y."/>
            <person name="Youmans B."/>
            <person name="Ayvaz T."/>
            <person name="Ross M."/>
            <person name="Santibanez J."/>
            <person name="Aqrawi P."/>
            <person name="Gross S."/>
            <person name="Joshi V."/>
            <person name="Fowler G."/>
            <person name="Nazareth L."/>
            <person name="Reid J."/>
            <person name="Worley K."/>
            <person name="Petrosino J."/>
            <person name="Highlander S."/>
            <person name="Gibbs R."/>
        </authorList>
    </citation>
    <scope>NUCLEOTIDE SEQUENCE [LARGE SCALE GENOMIC DNA]</scope>
    <source>
        <strain evidence="2 3">9715</strain>
    </source>
</reference>